<feature type="domain" description="HVO-B0008-like N-terminal" evidence="1">
    <location>
        <begin position="11"/>
        <end position="47"/>
    </location>
</feature>
<feature type="domain" description="HVO-B0008-like C-terminal" evidence="2">
    <location>
        <begin position="68"/>
        <end position="117"/>
    </location>
</feature>
<dbReference type="InterPro" id="IPR057409">
    <property type="entry name" value="HVO_B0008-like_N"/>
</dbReference>
<dbReference type="Gene3D" id="1.10.10.10">
    <property type="entry name" value="Winged helix-like DNA-binding domain superfamily/Winged helix DNA-binding domain"/>
    <property type="match status" value="1"/>
</dbReference>
<evidence type="ECO:0000259" key="1">
    <source>
        <dbReference type="Pfam" id="PF25214"/>
    </source>
</evidence>
<dbReference type="Proteomes" id="UP001501729">
    <property type="component" value="Unassembled WGS sequence"/>
</dbReference>
<comment type="caution">
    <text evidence="3">The sequence shown here is derived from an EMBL/GenBank/DDBJ whole genome shotgun (WGS) entry which is preliminary data.</text>
</comment>
<evidence type="ECO:0000313" key="4">
    <source>
        <dbReference type="Proteomes" id="UP001501729"/>
    </source>
</evidence>
<accession>A0AAV3US33</accession>
<keyword evidence="4" id="KW-1185">Reference proteome</keyword>
<dbReference type="InterPro" id="IPR057410">
    <property type="entry name" value="HVO_B0008-like_C"/>
</dbReference>
<protein>
    <submittedName>
        <fullName evidence="3">Uncharacterized protein</fullName>
    </submittedName>
</protein>
<proteinExistence type="predicted"/>
<gene>
    <name evidence="3" type="ORF">GCM10025751_55090</name>
</gene>
<evidence type="ECO:0000259" key="2">
    <source>
        <dbReference type="Pfam" id="PF25215"/>
    </source>
</evidence>
<name>A0AAV3US33_9EURY</name>
<dbReference type="Pfam" id="PF25215">
    <property type="entry name" value="HVO_B0008_C"/>
    <property type="match status" value="1"/>
</dbReference>
<dbReference type="EMBL" id="BAABKX010000030">
    <property type="protein sequence ID" value="GAA5064883.1"/>
    <property type="molecule type" value="Genomic_DNA"/>
</dbReference>
<dbReference type="InterPro" id="IPR036388">
    <property type="entry name" value="WH-like_DNA-bd_sf"/>
</dbReference>
<organism evidence="3 4">
    <name type="scientific">Haladaptatus pallidirubidus</name>
    <dbReference type="NCBI Taxonomy" id="1008152"/>
    <lineage>
        <taxon>Archaea</taxon>
        <taxon>Methanobacteriati</taxon>
        <taxon>Methanobacteriota</taxon>
        <taxon>Stenosarchaea group</taxon>
        <taxon>Halobacteria</taxon>
        <taxon>Halobacteriales</taxon>
        <taxon>Haladaptataceae</taxon>
        <taxon>Haladaptatus</taxon>
    </lineage>
</organism>
<reference evidence="3 4" key="1">
    <citation type="journal article" date="2019" name="Int. J. Syst. Evol. Microbiol.">
        <title>The Global Catalogue of Microorganisms (GCM) 10K type strain sequencing project: providing services to taxonomists for standard genome sequencing and annotation.</title>
        <authorList>
            <consortium name="The Broad Institute Genomics Platform"/>
            <consortium name="The Broad Institute Genome Sequencing Center for Infectious Disease"/>
            <person name="Wu L."/>
            <person name="Ma J."/>
        </authorList>
    </citation>
    <scope>NUCLEOTIDE SEQUENCE [LARGE SCALE GENOMIC DNA]</scope>
    <source>
        <strain evidence="3 4">JCM 17504</strain>
    </source>
</reference>
<evidence type="ECO:0000313" key="3">
    <source>
        <dbReference type="EMBL" id="GAA5064883.1"/>
    </source>
</evidence>
<sequence>MMNEQERMSLVAHCSECMERKKTEAPNEVIAFYRRHRTLTGHDIEWECTDHESIEETAENDLKAVILELGEEYEDGVPLGLVTAAMGKQGRTVGETLAELRALRMTGHVWEPKDDHISAF</sequence>
<dbReference type="AlphaFoldDB" id="A0AAV3US33"/>
<dbReference type="Pfam" id="PF25214">
    <property type="entry name" value="HVO_B0008_N"/>
    <property type="match status" value="1"/>
</dbReference>